<keyword evidence="9" id="KW-0496">Mitochondrion</keyword>
<sequence length="121" mass="14206">MASVSATTKYVRPVLSLNKNEARKRVLALYKLWYQEIPQILLDTSLPVTEKMCFDKLREEFRKNANETDIRVIDFLIIKGEQDLQETLEKWKNKGQLMDYFKVTVEKKPSDFLGKFLSGQD</sequence>
<evidence type="ECO:0000256" key="13">
    <source>
        <dbReference type="ARBA" id="ARBA00046116"/>
    </source>
</evidence>
<dbReference type="GO" id="GO:0005743">
    <property type="term" value="C:mitochondrial inner membrane"/>
    <property type="evidence" value="ECO:0007669"/>
    <property type="project" value="UniProtKB-SubCell"/>
</dbReference>
<comment type="subunit">
    <text evidence="3">Mammalian complex I is composed of 45 different subunits.</text>
</comment>
<evidence type="ECO:0000256" key="2">
    <source>
        <dbReference type="ARBA" id="ARBA00009508"/>
    </source>
</evidence>
<evidence type="ECO:0000256" key="12">
    <source>
        <dbReference type="ARBA" id="ARBA00032352"/>
    </source>
</evidence>
<dbReference type="InterPro" id="IPR016488">
    <property type="entry name" value="NADH_Ub_cplx-1_asu_su-6"/>
</dbReference>
<evidence type="ECO:0000313" key="16">
    <source>
        <dbReference type="RefSeq" id="XP_015598435.1"/>
    </source>
</evidence>
<evidence type="ECO:0000256" key="8">
    <source>
        <dbReference type="ARBA" id="ARBA00022982"/>
    </source>
</evidence>
<keyword evidence="5" id="KW-0813">Transport</keyword>
<evidence type="ECO:0000256" key="1">
    <source>
        <dbReference type="ARBA" id="ARBA00004443"/>
    </source>
</evidence>
<evidence type="ECO:0000256" key="6">
    <source>
        <dbReference type="ARBA" id="ARBA00022660"/>
    </source>
</evidence>
<protein>
    <recommendedName>
        <fullName evidence="4">NADH dehydrogenase [ubiquinone] 1 alpha subcomplex subunit 6</fullName>
    </recommendedName>
    <alternativeName>
        <fullName evidence="11">Complex I-B14</fullName>
    </alternativeName>
    <alternativeName>
        <fullName evidence="12">NADH-ubiquinone oxidoreductase B14 subunit</fullName>
    </alternativeName>
</protein>
<dbReference type="CDD" id="cd20266">
    <property type="entry name" value="Complex1_LYR_NDUFA6_LYRM6"/>
    <property type="match status" value="1"/>
</dbReference>
<dbReference type="InterPro" id="IPR008011">
    <property type="entry name" value="Complex1_LYR_dom"/>
</dbReference>
<dbReference type="Proteomes" id="UP000694920">
    <property type="component" value="Unplaced"/>
</dbReference>
<keyword evidence="8" id="KW-0249">Electron transport</keyword>
<dbReference type="PANTHER" id="PTHR12964">
    <property type="entry name" value="NADH-UBIQUINONE OXIDOREDUCTASE B14 SUBUNIT"/>
    <property type="match status" value="1"/>
</dbReference>
<evidence type="ECO:0000256" key="3">
    <source>
        <dbReference type="ARBA" id="ARBA00011790"/>
    </source>
</evidence>
<dbReference type="RefSeq" id="XP_015598435.1">
    <property type="nucleotide sequence ID" value="XM_015742949.2"/>
</dbReference>
<evidence type="ECO:0000256" key="11">
    <source>
        <dbReference type="ARBA" id="ARBA00030213"/>
    </source>
</evidence>
<name>A0AAJ7C0Z0_CEPCN</name>
<dbReference type="InterPro" id="IPR045299">
    <property type="entry name" value="Complex1_LYR_NDUFA6_LYRM6"/>
</dbReference>
<reference evidence="16" key="1">
    <citation type="submission" date="2025-08" db="UniProtKB">
        <authorList>
            <consortium name="RefSeq"/>
        </authorList>
    </citation>
    <scope>IDENTIFICATION</scope>
</reference>
<comment type="function">
    <text evidence="13">Accessory subunit of the mitochondrial membrane respiratory chain NADH dehydrogenase (Complex I), that is believed to be not involved in catalysis. Required for proper complex I assembly. Complex I functions in the transfer of electrons from NADH to the respiratory chain. The immediate electron acceptor for the enzyme is believed to be ubiquinone.</text>
</comment>
<dbReference type="AlphaFoldDB" id="A0AAJ7C0Z0"/>
<dbReference type="PANTHER" id="PTHR12964:SF0">
    <property type="entry name" value="NADH DEHYDROGENASE [UBIQUINONE] 1 ALPHA SUBCOMPLEX SUBUNIT 6"/>
    <property type="match status" value="1"/>
</dbReference>
<dbReference type="GO" id="GO:0006979">
    <property type="term" value="P:response to oxidative stress"/>
    <property type="evidence" value="ECO:0007669"/>
    <property type="project" value="TreeGrafter"/>
</dbReference>
<comment type="similarity">
    <text evidence="2">Belongs to the complex I LYR family.</text>
</comment>
<dbReference type="CTD" id="36159"/>
<dbReference type="Pfam" id="PF05347">
    <property type="entry name" value="Complex1_LYR"/>
    <property type="match status" value="1"/>
</dbReference>
<dbReference type="GeneID" id="107269271"/>
<keyword evidence="10" id="KW-0472">Membrane</keyword>
<keyword evidence="7" id="KW-0999">Mitochondrion inner membrane</keyword>
<comment type="subcellular location">
    <subcellularLocation>
        <location evidence="1">Mitochondrion inner membrane</location>
        <topology evidence="1">Peripheral membrane protein</topology>
        <orientation evidence="1">Matrix side</orientation>
    </subcellularLocation>
</comment>
<evidence type="ECO:0000256" key="9">
    <source>
        <dbReference type="ARBA" id="ARBA00023128"/>
    </source>
</evidence>
<dbReference type="GO" id="GO:0045271">
    <property type="term" value="C:respiratory chain complex I"/>
    <property type="evidence" value="ECO:0007669"/>
    <property type="project" value="InterPro"/>
</dbReference>
<evidence type="ECO:0000313" key="15">
    <source>
        <dbReference type="Proteomes" id="UP000694920"/>
    </source>
</evidence>
<evidence type="ECO:0000256" key="10">
    <source>
        <dbReference type="ARBA" id="ARBA00023136"/>
    </source>
</evidence>
<organism evidence="15 16">
    <name type="scientific">Cephus cinctus</name>
    <name type="common">Wheat stem sawfly</name>
    <dbReference type="NCBI Taxonomy" id="211228"/>
    <lineage>
        <taxon>Eukaryota</taxon>
        <taxon>Metazoa</taxon>
        <taxon>Ecdysozoa</taxon>
        <taxon>Arthropoda</taxon>
        <taxon>Hexapoda</taxon>
        <taxon>Insecta</taxon>
        <taxon>Pterygota</taxon>
        <taxon>Neoptera</taxon>
        <taxon>Endopterygota</taxon>
        <taxon>Hymenoptera</taxon>
        <taxon>Cephoidea</taxon>
        <taxon>Cephidae</taxon>
        <taxon>Cephus</taxon>
    </lineage>
</organism>
<dbReference type="KEGG" id="ccin:107269271"/>
<gene>
    <name evidence="16" type="primary">LOC107269271</name>
</gene>
<accession>A0AAJ7C0Z0</accession>
<keyword evidence="6" id="KW-0679">Respiratory chain</keyword>
<feature type="domain" description="Complex 1 LYR protein" evidence="14">
    <location>
        <begin position="56"/>
        <end position="86"/>
    </location>
</feature>
<evidence type="ECO:0000256" key="7">
    <source>
        <dbReference type="ARBA" id="ARBA00022792"/>
    </source>
</evidence>
<evidence type="ECO:0000256" key="5">
    <source>
        <dbReference type="ARBA" id="ARBA00022448"/>
    </source>
</evidence>
<proteinExistence type="inferred from homology"/>
<keyword evidence="15" id="KW-1185">Reference proteome</keyword>
<evidence type="ECO:0000256" key="4">
    <source>
        <dbReference type="ARBA" id="ARBA00016386"/>
    </source>
</evidence>
<evidence type="ECO:0000259" key="14">
    <source>
        <dbReference type="Pfam" id="PF05347"/>
    </source>
</evidence>